<accession>A0ABQ8TK43</accession>
<dbReference type="EMBL" id="JAJSOF020000009">
    <property type="protein sequence ID" value="KAJ4446496.1"/>
    <property type="molecule type" value="Genomic_DNA"/>
</dbReference>
<dbReference type="Proteomes" id="UP001148838">
    <property type="component" value="Unassembled WGS sequence"/>
</dbReference>
<gene>
    <name evidence="1" type="ORF">ANN_13192</name>
</gene>
<evidence type="ECO:0000313" key="1">
    <source>
        <dbReference type="EMBL" id="KAJ4446496.1"/>
    </source>
</evidence>
<evidence type="ECO:0000313" key="2">
    <source>
        <dbReference type="Proteomes" id="UP001148838"/>
    </source>
</evidence>
<proteinExistence type="predicted"/>
<comment type="caution">
    <text evidence="1">The sequence shown here is derived from an EMBL/GenBank/DDBJ whole genome shotgun (WGS) entry which is preliminary data.</text>
</comment>
<name>A0ABQ8TK43_PERAM</name>
<protein>
    <submittedName>
        <fullName evidence="1">Uncharacterized protein</fullName>
    </submittedName>
</protein>
<reference evidence="1 2" key="1">
    <citation type="journal article" date="2022" name="Allergy">
        <title>Genome assembly and annotation of Periplaneta americana reveal a comprehensive cockroach allergen profile.</title>
        <authorList>
            <person name="Wang L."/>
            <person name="Xiong Q."/>
            <person name="Saelim N."/>
            <person name="Wang L."/>
            <person name="Nong W."/>
            <person name="Wan A.T."/>
            <person name="Shi M."/>
            <person name="Liu X."/>
            <person name="Cao Q."/>
            <person name="Hui J.H.L."/>
            <person name="Sookrung N."/>
            <person name="Leung T.F."/>
            <person name="Tungtrongchitr A."/>
            <person name="Tsui S.K.W."/>
        </authorList>
    </citation>
    <scope>NUCLEOTIDE SEQUENCE [LARGE SCALE GENOMIC DNA]</scope>
    <source>
        <strain evidence="1">PWHHKU_190912</strain>
    </source>
</reference>
<sequence>MMNDLPQQDFREQLESVLGTDRNDAIYIRSTQTSEVNEEKKKIYEPTIQYLSAKYNIEKITDIGLFFGARGTIPKAFVKWREKYKLKRDLQDAIVNTIIKFSALDADFFYAGIDALVYRCNKCLYKHVNCPKTDLDPASDINKASLMRQLCQEIMGTKAAYAVIVSSTELVSIVRSRNMFAFSSDERCFNIESYFRTVKIEFTVRKVLFYRVDACSKKRRFHPFRGLRRIFRKKARHQHASATPDMQDAESAHEHALLDADTPVQLDAHRSRSTSTLLSGDDAGPRRRKVNYLHYTDFIMLLMKNVSDRYSCVGTVIKVCFSDESTFQCLMDKAMSVRRRKGENFAPGCMVNTVKHPISVMIWSMISDKGSGRLYIVQGTMKQDQYIQFEGKRIIQIENEPFRSIISLIGKYYEAKNVLRSP</sequence>
<organism evidence="1 2">
    <name type="scientific">Periplaneta americana</name>
    <name type="common">American cockroach</name>
    <name type="synonym">Blatta americana</name>
    <dbReference type="NCBI Taxonomy" id="6978"/>
    <lineage>
        <taxon>Eukaryota</taxon>
        <taxon>Metazoa</taxon>
        <taxon>Ecdysozoa</taxon>
        <taxon>Arthropoda</taxon>
        <taxon>Hexapoda</taxon>
        <taxon>Insecta</taxon>
        <taxon>Pterygota</taxon>
        <taxon>Neoptera</taxon>
        <taxon>Polyneoptera</taxon>
        <taxon>Dictyoptera</taxon>
        <taxon>Blattodea</taxon>
        <taxon>Blattoidea</taxon>
        <taxon>Blattidae</taxon>
        <taxon>Blattinae</taxon>
        <taxon>Periplaneta</taxon>
    </lineage>
</organism>
<dbReference type="Gene3D" id="3.30.420.10">
    <property type="entry name" value="Ribonuclease H-like superfamily/Ribonuclease H"/>
    <property type="match status" value="1"/>
</dbReference>
<keyword evidence="2" id="KW-1185">Reference proteome</keyword>
<dbReference type="InterPro" id="IPR036397">
    <property type="entry name" value="RNaseH_sf"/>
</dbReference>